<name>A0A1B7XA56_9BACT</name>
<protein>
    <submittedName>
        <fullName evidence="1">Uncharacterized protein</fullName>
    </submittedName>
</protein>
<reference evidence="1 2" key="1">
    <citation type="submission" date="2015-01" db="EMBL/GenBank/DDBJ databases">
        <title>Desulfovibrio sp. JC271 draft genome sequence.</title>
        <authorList>
            <person name="Shivani Y."/>
            <person name="Subhash Y."/>
            <person name="Sasikala C."/>
            <person name="Ramana C.V."/>
        </authorList>
    </citation>
    <scope>NUCLEOTIDE SEQUENCE [LARGE SCALE GENOMIC DNA]</scope>
    <source>
        <strain evidence="1 2">JC271</strain>
    </source>
</reference>
<dbReference type="RefSeq" id="WP_066857353.1">
    <property type="nucleotide sequence ID" value="NZ_JXMS01000028.1"/>
</dbReference>
<dbReference type="Proteomes" id="UP000091979">
    <property type="component" value="Unassembled WGS sequence"/>
</dbReference>
<proteinExistence type="predicted"/>
<accession>A0A1B7XA56</accession>
<dbReference type="EMBL" id="JXMS01000028">
    <property type="protein sequence ID" value="OBQ46228.1"/>
    <property type="molecule type" value="Genomic_DNA"/>
</dbReference>
<keyword evidence="2" id="KW-1185">Reference proteome</keyword>
<dbReference type="STRING" id="1560234.SP90_13600"/>
<evidence type="ECO:0000313" key="2">
    <source>
        <dbReference type="Proteomes" id="UP000091979"/>
    </source>
</evidence>
<dbReference type="AlphaFoldDB" id="A0A1B7XA56"/>
<evidence type="ECO:0000313" key="1">
    <source>
        <dbReference type="EMBL" id="OBQ46228.1"/>
    </source>
</evidence>
<gene>
    <name evidence="1" type="ORF">SP90_13600</name>
</gene>
<dbReference type="PATRIC" id="fig|1560234.3.peg.1834"/>
<organism evidence="1 2">
    <name type="scientific">Halodesulfovibrio spirochaetisodalis</name>
    <dbReference type="NCBI Taxonomy" id="1560234"/>
    <lineage>
        <taxon>Bacteria</taxon>
        <taxon>Pseudomonadati</taxon>
        <taxon>Thermodesulfobacteriota</taxon>
        <taxon>Desulfovibrionia</taxon>
        <taxon>Desulfovibrionales</taxon>
        <taxon>Desulfovibrionaceae</taxon>
        <taxon>Halodesulfovibrio</taxon>
    </lineage>
</organism>
<sequence>MLQEDILPHKVTEAEFIAVIRSWRVKNNFIPTGKDVLEQLTLLRSEVDATQQKALAAAPEPVSKEYCKTALDNIASILDRVNATSPAKHMPRQHGSRV</sequence>
<comment type="caution">
    <text evidence="1">The sequence shown here is derived from an EMBL/GenBank/DDBJ whole genome shotgun (WGS) entry which is preliminary data.</text>
</comment>